<dbReference type="GO" id="GO:0006302">
    <property type="term" value="P:double-strand break repair"/>
    <property type="evidence" value="ECO:0007669"/>
    <property type="project" value="TreeGrafter"/>
</dbReference>
<dbReference type="PANTHER" id="PTHR30580:SF1">
    <property type="entry name" value="COMF OPERON PROTEIN 1"/>
    <property type="match status" value="1"/>
</dbReference>
<dbReference type="EMBL" id="UINC01010284">
    <property type="protein sequence ID" value="SVA45815.1"/>
    <property type="molecule type" value="Genomic_DNA"/>
</dbReference>
<accession>A0A381VZU6</accession>
<dbReference type="GO" id="GO:0003677">
    <property type="term" value="F:DNA binding"/>
    <property type="evidence" value="ECO:0007669"/>
    <property type="project" value="UniProtKB-KW"/>
</dbReference>
<dbReference type="GO" id="GO:0043138">
    <property type="term" value="F:3'-5' DNA helicase activity"/>
    <property type="evidence" value="ECO:0007669"/>
    <property type="project" value="TreeGrafter"/>
</dbReference>
<evidence type="ECO:0000256" key="1">
    <source>
        <dbReference type="ARBA" id="ARBA00022741"/>
    </source>
</evidence>
<evidence type="ECO:0000259" key="4">
    <source>
        <dbReference type="Pfam" id="PF18074"/>
    </source>
</evidence>
<organism evidence="5">
    <name type="scientific">marine metagenome</name>
    <dbReference type="NCBI Taxonomy" id="408172"/>
    <lineage>
        <taxon>unclassified sequences</taxon>
        <taxon>metagenomes</taxon>
        <taxon>ecological metagenomes</taxon>
    </lineage>
</organism>
<evidence type="ECO:0000256" key="2">
    <source>
        <dbReference type="ARBA" id="ARBA00022840"/>
    </source>
</evidence>
<protein>
    <recommendedName>
        <fullName evidence="4">Primosomal protein N C-terminal domain-containing protein</fullName>
    </recommendedName>
</protein>
<keyword evidence="3" id="KW-0238">DNA-binding</keyword>
<evidence type="ECO:0000313" key="5">
    <source>
        <dbReference type="EMBL" id="SVA45815.1"/>
    </source>
</evidence>
<proteinExistence type="predicted"/>
<feature type="domain" description="Primosomal protein N C-terminal" evidence="4">
    <location>
        <begin position="32"/>
        <end position="97"/>
    </location>
</feature>
<dbReference type="AlphaFoldDB" id="A0A381VZU6"/>
<dbReference type="Pfam" id="PF18074">
    <property type="entry name" value="PriA_C"/>
    <property type="match status" value="1"/>
</dbReference>
<evidence type="ECO:0000256" key="3">
    <source>
        <dbReference type="ARBA" id="ARBA00023125"/>
    </source>
</evidence>
<dbReference type="GO" id="GO:0006270">
    <property type="term" value="P:DNA replication initiation"/>
    <property type="evidence" value="ECO:0007669"/>
    <property type="project" value="TreeGrafter"/>
</dbReference>
<dbReference type="GO" id="GO:0005524">
    <property type="term" value="F:ATP binding"/>
    <property type="evidence" value="ECO:0007669"/>
    <property type="project" value="UniProtKB-KW"/>
</dbReference>
<dbReference type="GO" id="GO:0006310">
    <property type="term" value="P:DNA recombination"/>
    <property type="evidence" value="ECO:0007669"/>
    <property type="project" value="TreeGrafter"/>
</dbReference>
<reference evidence="5" key="1">
    <citation type="submission" date="2018-05" db="EMBL/GenBank/DDBJ databases">
        <authorList>
            <person name="Lanie J.A."/>
            <person name="Ng W.-L."/>
            <person name="Kazmierczak K.M."/>
            <person name="Andrzejewski T.M."/>
            <person name="Davidsen T.M."/>
            <person name="Wayne K.J."/>
            <person name="Tettelin H."/>
            <person name="Glass J.I."/>
            <person name="Rusch D."/>
            <person name="Podicherti R."/>
            <person name="Tsui H.-C.T."/>
            <person name="Winkler M.E."/>
        </authorList>
    </citation>
    <scope>NUCLEOTIDE SEQUENCE</scope>
</reference>
<dbReference type="InterPro" id="IPR041236">
    <property type="entry name" value="PriA_C"/>
</dbReference>
<feature type="non-terminal residue" evidence="5">
    <location>
        <position position="1"/>
    </location>
</feature>
<dbReference type="PANTHER" id="PTHR30580">
    <property type="entry name" value="PRIMOSOMAL PROTEIN N"/>
    <property type="match status" value="1"/>
</dbReference>
<sequence length="135" mass="15472">PDNLVIKCAAGLDLTNFYDISLNERQELKYPPFSWLAKVEFTGPVFDSVLRLAENVGQNLSKKYKGLDILGPTPCYLGKIRNQFRFHIVFKSVKASDPNGNKLRSYINMNFYDFPKKYPIGNNKLNIHMDPLSLL</sequence>
<keyword evidence="1" id="KW-0547">Nucleotide-binding</keyword>
<gene>
    <name evidence="5" type="ORF">METZ01_LOCUS98669</name>
</gene>
<keyword evidence="2" id="KW-0067">ATP-binding</keyword>
<name>A0A381VZU6_9ZZZZ</name>